<evidence type="ECO:0008006" key="4">
    <source>
        <dbReference type="Google" id="ProtNLM"/>
    </source>
</evidence>
<dbReference type="GeneID" id="6016179"/>
<dbReference type="AlphaFoldDB" id="A8P8E8"/>
<name>A8P8E8_COPC7</name>
<reference evidence="2 3" key="1">
    <citation type="journal article" date="2010" name="Proc. Natl. Acad. Sci. U.S.A.">
        <title>Insights into evolution of multicellular fungi from the assembled chromosomes of the mushroom Coprinopsis cinerea (Coprinus cinereus).</title>
        <authorList>
            <person name="Stajich J.E."/>
            <person name="Wilke S.K."/>
            <person name="Ahren D."/>
            <person name="Au C.H."/>
            <person name="Birren B.W."/>
            <person name="Borodovsky M."/>
            <person name="Burns C."/>
            <person name="Canback B."/>
            <person name="Casselton L.A."/>
            <person name="Cheng C.K."/>
            <person name="Deng J."/>
            <person name="Dietrich F.S."/>
            <person name="Fargo D.C."/>
            <person name="Farman M.L."/>
            <person name="Gathman A.C."/>
            <person name="Goldberg J."/>
            <person name="Guigo R."/>
            <person name="Hoegger P.J."/>
            <person name="Hooker J.B."/>
            <person name="Huggins A."/>
            <person name="James T.Y."/>
            <person name="Kamada T."/>
            <person name="Kilaru S."/>
            <person name="Kodira C."/>
            <person name="Kues U."/>
            <person name="Kupfer D."/>
            <person name="Kwan H.S."/>
            <person name="Lomsadze A."/>
            <person name="Li W."/>
            <person name="Lilly W.W."/>
            <person name="Ma L.J."/>
            <person name="Mackey A.J."/>
            <person name="Manning G."/>
            <person name="Martin F."/>
            <person name="Muraguchi H."/>
            <person name="Natvig D.O."/>
            <person name="Palmerini H."/>
            <person name="Ramesh M.A."/>
            <person name="Rehmeyer C.J."/>
            <person name="Roe B.A."/>
            <person name="Shenoy N."/>
            <person name="Stanke M."/>
            <person name="Ter-Hovhannisyan V."/>
            <person name="Tunlid A."/>
            <person name="Velagapudi R."/>
            <person name="Vision T.J."/>
            <person name="Zeng Q."/>
            <person name="Zolan M.E."/>
            <person name="Pukkila P.J."/>
        </authorList>
    </citation>
    <scope>NUCLEOTIDE SEQUENCE [LARGE SCALE GENOMIC DNA]</scope>
    <source>
        <strain evidence="3">Okayama-7 / 130 / ATCC MYA-4618 / FGSC 9003</strain>
    </source>
</reference>
<dbReference type="RefSeq" id="XP_001839555.2">
    <property type="nucleotide sequence ID" value="XM_001839503.2"/>
</dbReference>
<accession>A8P8E8</accession>
<proteinExistence type="predicted"/>
<dbReference type="InParanoid" id="A8P8E8"/>
<dbReference type="HOGENOM" id="CLU_1981508_0_0_1"/>
<dbReference type="Proteomes" id="UP000001861">
    <property type="component" value="Unassembled WGS sequence"/>
</dbReference>
<feature type="region of interest" description="Disordered" evidence="1">
    <location>
        <begin position="105"/>
        <end position="126"/>
    </location>
</feature>
<protein>
    <recommendedName>
        <fullName evidence="4">HNH nuclease domain-containing protein</fullName>
    </recommendedName>
</protein>
<sequence>MVPLVWTILEEFGYNHILQELNGDHVNRLENVMTLAKDVHSDFDALAIWLVPSDDPNAEPNTYKVESSLPFLLQAYPRDNSIEKPGMSLETRVYWAPWGPNDFCSPAPLSPGPDGSSVTDQWWPVE</sequence>
<evidence type="ECO:0000256" key="1">
    <source>
        <dbReference type="SAM" id="MobiDB-lite"/>
    </source>
</evidence>
<gene>
    <name evidence="2" type="ORF">CC1G_12866</name>
</gene>
<comment type="caution">
    <text evidence="2">The sequence shown here is derived from an EMBL/GenBank/DDBJ whole genome shotgun (WGS) entry which is preliminary data.</text>
</comment>
<keyword evidence="3" id="KW-1185">Reference proteome</keyword>
<dbReference type="VEuPathDB" id="FungiDB:CC1G_12866"/>
<evidence type="ECO:0000313" key="2">
    <source>
        <dbReference type="EMBL" id="EAU82257.2"/>
    </source>
</evidence>
<evidence type="ECO:0000313" key="3">
    <source>
        <dbReference type="Proteomes" id="UP000001861"/>
    </source>
</evidence>
<dbReference type="OrthoDB" id="2104739at2759"/>
<dbReference type="KEGG" id="cci:CC1G_12866"/>
<organism evidence="2 3">
    <name type="scientific">Coprinopsis cinerea (strain Okayama-7 / 130 / ATCC MYA-4618 / FGSC 9003)</name>
    <name type="common">Inky cap fungus</name>
    <name type="synonym">Hormographiella aspergillata</name>
    <dbReference type="NCBI Taxonomy" id="240176"/>
    <lineage>
        <taxon>Eukaryota</taxon>
        <taxon>Fungi</taxon>
        <taxon>Dikarya</taxon>
        <taxon>Basidiomycota</taxon>
        <taxon>Agaricomycotina</taxon>
        <taxon>Agaricomycetes</taxon>
        <taxon>Agaricomycetidae</taxon>
        <taxon>Agaricales</taxon>
        <taxon>Agaricineae</taxon>
        <taxon>Psathyrellaceae</taxon>
        <taxon>Coprinopsis</taxon>
    </lineage>
</organism>
<dbReference type="EMBL" id="AACS02000005">
    <property type="protein sequence ID" value="EAU82257.2"/>
    <property type="molecule type" value="Genomic_DNA"/>
</dbReference>